<comment type="subcellular location">
    <subcellularLocation>
        <location evidence="1">Membrane</location>
    </subcellularLocation>
</comment>
<dbReference type="GO" id="GO:0016020">
    <property type="term" value="C:membrane"/>
    <property type="evidence" value="ECO:0007669"/>
    <property type="project" value="UniProtKB-SubCell"/>
</dbReference>
<dbReference type="InterPro" id="IPR005828">
    <property type="entry name" value="MFS_sugar_transport-like"/>
</dbReference>
<comment type="caution">
    <text evidence="7">The sequence shown here is derived from an EMBL/GenBank/DDBJ whole genome shotgun (WGS) entry which is preliminary data.</text>
</comment>
<name>A0A8X7UXL1_BRACI</name>
<dbReference type="PANTHER" id="PTHR48020:SF12">
    <property type="entry name" value="PROTON MYO-INOSITOL COTRANSPORTER"/>
    <property type="match status" value="1"/>
</dbReference>
<dbReference type="AlphaFoldDB" id="A0A8X7UXL1"/>
<dbReference type="OrthoDB" id="1719039at2759"/>
<sequence>MKLIISKCNVVIDASVGSRNMEMDAWGFSASDTPSDGRLYGWLAVLGLALYIAFIAQGMGPVPWTVNSEIYPQQYRGIWGNMSATVSLDQQFDCVTNILVNRRSSWYMGTVVLAVIVVIVFVPETQGLTFSEVEQIWKHMAWGNNSGWVVAVIATTWRGYSGRDLGLKWFMLIHFGITVTE</sequence>
<dbReference type="GO" id="GO:0022857">
    <property type="term" value="F:transmembrane transporter activity"/>
    <property type="evidence" value="ECO:0007669"/>
    <property type="project" value="InterPro"/>
</dbReference>
<evidence type="ECO:0000256" key="1">
    <source>
        <dbReference type="ARBA" id="ARBA00004370"/>
    </source>
</evidence>
<reference evidence="7 8" key="1">
    <citation type="submission" date="2020-02" db="EMBL/GenBank/DDBJ databases">
        <authorList>
            <person name="Ma Q."/>
            <person name="Huang Y."/>
            <person name="Song X."/>
            <person name="Pei D."/>
        </authorList>
    </citation>
    <scope>NUCLEOTIDE SEQUENCE [LARGE SCALE GENOMIC DNA]</scope>
    <source>
        <strain evidence="7">Sxm20200214</strain>
        <tissue evidence="7">Leaf</tissue>
    </source>
</reference>
<accession>A0A8X7UXL1</accession>
<keyword evidence="3 6" id="KW-0812">Transmembrane</keyword>
<evidence type="ECO:0000256" key="5">
    <source>
        <dbReference type="ARBA" id="ARBA00023136"/>
    </source>
</evidence>
<protein>
    <recommendedName>
        <fullName evidence="9">Major facilitator superfamily (MFS) profile domain-containing protein</fullName>
    </recommendedName>
</protein>
<evidence type="ECO:0000256" key="4">
    <source>
        <dbReference type="ARBA" id="ARBA00022989"/>
    </source>
</evidence>
<dbReference type="InterPro" id="IPR050814">
    <property type="entry name" value="Myo-inositol_Transporter"/>
</dbReference>
<evidence type="ECO:0000313" key="8">
    <source>
        <dbReference type="Proteomes" id="UP000886595"/>
    </source>
</evidence>
<keyword evidence="5 6" id="KW-0472">Membrane</keyword>
<feature type="transmembrane region" description="Helical" evidence="6">
    <location>
        <begin position="105"/>
        <end position="122"/>
    </location>
</feature>
<evidence type="ECO:0000313" key="7">
    <source>
        <dbReference type="EMBL" id="KAG2296040.1"/>
    </source>
</evidence>
<dbReference type="Pfam" id="PF00083">
    <property type="entry name" value="Sugar_tr"/>
    <property type="match status" value="1"/>
</dbReference>
<gene>
    <name evidence="7" type="ORF">Bca52824_042709</name>
</gene>
<keyword evidence="8" id="KW-1185">Reference proteome</keyword>
<dbReference type="EMBL" id="JAAMPC010000009">
    <property type="protein sequence ID" value="KAG2296040.1"/>
    <property type="molecule type" value="Genomic_DNA"/>
</dbReference>
<organism evidence="7 8">
    <name type="scientific">Brassica carinata</name>
    <name type="common">Ethiopian mustard</name>
    <name type="synonym">Abyssinian cabbage</name>
    <dbReference type="NCBI Taxonomy" id="52824"/>
    <lineage>
        <taxon>Eukaryota</taxon>
        <taxon>Viridiplantae</taxon>
        <taxon>Streptophyta</taxon>
        <taxon>Embryophyta</taxon>
        <taxon>Tracheophyta</taxon>
        <taxon>Spermatophyta</taxon>
        <taxon>Magnoliopsida</taxon>
        <taxon>eudicotyledons</taxon>
        <taxon>Gunneridae</taxon>
        <taxon>Pentapetalae</taxon>
        <taxon>rosids</taxon>
        <taxon>malvids</taxon>
        <taxon>Brassicales</taxon>
        <taxon>Brassicaceae</taxon>
        <taxon>Brassiceae</taxon>
        <taxon>Brassica</taxon>
    </lineage>
</organism>
<keyword evidence="4 6" id="KW-1133">Transmembrane helix</keyword>
<evidence type="ECO:0000256" key="6">
    <source>
        <dbReference type="SAM" id="Phobius"/>
    </source>
</evidence>
<dbReference type="PANTHER" id="PTHR48020">
    <property type="entry name" value="PROTON MYO-INOSITOL COTRANSPORTER"/>
    <property type="match status" value="1"/>
</dbReference>
<evidence type="ECO:0000256" key="3">
    <source>
        <dbReference type="ARBA" id="ARBA00022692"/>
    </source>
</evidence>
<dbReference type="Gene3D" id="1.20.1250.20">
    <property type="entry name" value="MFS general substrate transporter like domains"/>
    <property type="match status" value="1"/>
</dbReference>
<evidence type="ECO:0008006" key="9">
    <source>
        <dbReference type="Google" id="ProtNLM"/>
    </source>
</evidence>
<dbReference type="InterPro" id="IPR036259">
    <property type="entry name" value="MFS_trans_sf"/>
</dbReference>
<feature type="transmembrane region" description="Helical" evidence="6">
    <location>
        <begin position="39"/>
        <end position="59"/>
    </location>
</feature>
<keyword evidence="2" id="KW-0813">Transport</keyword>
<proteinExistence type="predicted"/>
<evidence type="ECO:0000256" key="2">
    <source>
        <dbReference type="ARBA" id="ARBA00022448"/>
    </source>
</evidence>
<dbReference type="Proteomes" id="UP000886595">
    <property type="component" value="Unassembled WGS sequence"/>
</dbReference>